<proteinExistence type="predicted"/>
<evidence type="ECO:0000313" key="1">
    <source>
        <dbReference type="EMBL" id="KZS16685.1"/>
    </source>
</evidence>
<protein>
    <submittedName>
        <fullName evidence="1">Uncharacterized protein</fullName>
    </submittedName>
</protein>
<sequence length="76" mass="8834">MLNCTSLLRRWQHNLNVLEAVCDVNREKENVFDRFPTGFFSRHATLGYLGCTSRCPREFRIMRSTEKTGIIKGNVV</sequence>
<comment type="caution">
    <text evidence="1">The sequence shown here is derived from an EMBL/GenBank/DDBJ whole genome shotgun (WGS) entry which is preliminary data.</text>
</comment>
<gene>
    <name evidence="1" type="ORF">APZ42_017315</name>
</gene>
<keyword evidence="2" id="KW-1185">Reference proteome</keyword>
<dbReference type="Proteomes" id="UP000076858">
    <property type="component" value="Unassembled WGS sequence"/>
</dbReference>
<organism evidence="1 2">
    <name type="scientific">Daphnia magna</name>
    <dbReference type="NCBI Taxonomy" id="35525"/>
    <lineage>
        <taxon>Eukaryota</taxon>
        <taxon>Metazoa</taxon>
        <taxon>Ecdysozoa</taxon>
        <taxon>Arthropoda</taxon>
        <taxon>Crustacea</taxon>
        <taxon>Branchiopoda</taxon>
        <taxon>Diplostraca</taxon>
        <taxon>Cladocera</taxon>
        <taxon>Anomopoda</taxon>
        <taxon>Daphniidae</taxon>
        <taxon>Daphnia</taxon>
    </lineage>
</organism>
<dbReference type="EMBL" id="LRGB01000687">
    <property type="protein sequence ID" value="KZS16685.1"/>
    <property type="molecule type" value="Genomic_DNA"/>
</dbReference>
<name>A0A164ZS50_9CRUS</name>
<reference evidence="1 2" key="1">
    <citation type="submission" date="2016-03" db="EMBL/GenBank/DDBJ databases">
        <title>EvidentialGene: Evidence-directed Construction of Genes on Genomes.</title>
        <authorList>
            <person name="Gilbert D.G."/>
            <person name="Choi J.-H."/>
            <person name="Mockaitis K."/>
            <person name="Colbourne J."/>
            <person name="Pfrender M."/>
        </authorList>
    </citation>
    <scope>NUCLEOTIDE SEQUENCE [LARGE SCALE GENOMIC DNA]</scope>
    <source>
        <strain evidence="1 2">Xinb3</strain>
        <tissue evidence="1">Complete organism</tissue>
    </source>
</reference>
<dbReference type="AlphaFoldDB" id="A0A164ZS50"/>
<evidence type="ECO:0000313" key="2">
    <source>
        <dbReference type="Proteomes" id="UP000076858"/>
    </source>
</evidence>
<accession>A0A164ZS50</accession>